<evidence type="ECO:0000313" key="2">
    <source>
        <dbReference type="Proteomes" id="UP000187429"/>
    </source>
</evidence>
<comment type="caution">
    <text evidence="1">The sequence shown here is derived from an EMBL/GenBank/DDBJ whole genome shotgun (WGS) entry which is preliminary data.</text>
</comment>
<sequence length="125" mass="14494">MCGASEETTLIILFQKSVLQYRKQANYVSLPSLQGPCSREESISGIHGVPKSKKIVWKNLFAHCHKKANPAQNGSHRIYVRENNVREMNVREMNVRENYLEKVTLIKCREKRPIACNDESIYTWN</sequence>
<dbReference type="AlphaFoldDB" id="A0A1R1WZW2"/>
<proteinExistence type="predicted"/>
<dbReference type="Proteomes" id="UP000187429">
    <property type="component" value="Unassembled WGS sequence"/>
</dbReference>
<evidence type="ECO:0000313" key="1">
    <source>
        <dbReference type="EMBL" id="OMJ07926.1"/>
    </source>
</evidence>
<reference evidence="2" key="1">
    <citation type="submission" date="2017-01" db="EMBL/GenBank/DDBJ databases">
        <authorList>
            <person name="Wang Y."/>
            <person name="White M."/>
            <person name="Kvist S."/>
            <person name="Moncalvo J.-M."/>
        </authorList>
    </citation>
    <scope>NUCLEOTIDE SEQUENCE [LARGE SCALE GENOMIC DNA]</scope>
    <source>
        <strain evidence="2">ID-206-W2</strain>
    </source>
</reference>
<protein>
    <submittedName>
        <fullName evidence="1">Uncharacterized protein</fullName>
    </submittedName>
</protein>
<name>A0A1R1WZW2_9FUNG</name>
<accession>A0A1R1WZW2</accession>
<organism evidence="1 2">
    <name type="scientific">Smittium culicis</name>
    <dbReference type="NCBI Taxonomy" id="133412"/>
    <lineage>
        <taxon>Eukaryota</taxon>
        <taxon>Fungi</taxon>
        <taxon>Fungi incertae sedis</taxon>
        <taxon>Zoopagomycota</taxon>
        <taxon>Kickxellomycotina</taxon>
        <taxon>Harpellomycetes</taxon>
        <taxon>Harpellales</taxon>
        <taxon>Legeriomycetaceae</taxon>
        <taxon>Smittium</taxon>
    </lineage>
</organism>
<dbReference type="EMBL" id="LSSM01007535">
    <property type="protein sequence ID" value="OMJ07926.1"/>
    <property type="molecule type" value="Genomic_DNA"/>
</dbReference>
<keyword evidence="2" id="KW-1185">Reference proteome</keyword>
<gene>
    <name evidence="1" type="ORF">AYI69_g11263</name>
</gene>